<protein>
    <recommendedName>
        <fullName evidence="4">Large ribosomal subunit protein bL34m</fullName>
    </recommendedName>
    <alternativeName>
        <fullName evidence="5">39S ribosomal protein L34, mitochondrial</fullName>
    </alternativeName>
</protein>
<organism evidence="6 7">
    <name type="scientific">Holothuria leucospilota</name>
    <name type="common">Black long sea cucumber</name>
    <name type="synonym">Mertensiothuria leucospilota</name>
    <dbReference type="NCBI Taxonomy" id="206669"/>
    <lineage>
        <taxon>Eukaryota</taxon>
        <taxon>Metazoa</taxon>
        <taxon>Echinodermata</taxon>
        <taxon>Eleutherozoa</taxon>
        <taxon>Echinozoa</taxon>
        <taxon>Holothuroidea</taxon>
        <taxon>Aspidochirotacea</taxon>
        <taxon>Aspidochirotida</taxon>
        <taxon>Holothuriidae</taxon>
        <taxon>Holothuria</taxon>
    </lineage>
</organism>
<dbReference type="GO" id="GO:0006412">
    <property type="term" value="P:translation"/>
    <property type="evidence" value="ECO:0007669"/>
    <property type="project" value="InterPro"/>
</dbReference>
<dbReference type="AlphaFoldDB" id="A0A9Q1H0N3"/>
<evidence type="ECO:0000313" key="7">
    <source>
        <dbReference type="Proteomes" id="UP001152320"/>
    </source>
</evidence>
<dbReference type="GO" id="GO:0003735">
    <property type="term" value="F:structural constituent of ribosome"/>
    <property type="evidence" value="ECO:0007669"/>
    <property type="project" value="InterPro"/>
</dbReference>
<evidence type="ECO:0000256" key="3">
    <source>
        <dbReference type="ARBA" id="ARBA00023274"/>
    </source>
</evidence>
<dbReference type="NCBIfam" id="TIGR01030">
    <property type="entry name" value="rpmH_bact"/>
    <property type="match status" value="1"/>
</dbReference>
<dbReference type="Proteomes" id="UP001152320">
    <property type="component" value="Chromosome 14"/>
</dbReference>
<dbReference type="GO" id="GO:0005762">
    <property type="term" value="C:mitochondrial large ribosomal subunit"/>
    <property type="evidence" value="ECO:0007669"/>
    <property type="project" value="TreeGrafter"/>
</dbReference>
<gene>
    <name evidence="6" type="ORF">HOLleu_28674</name>
</gene>
<dbReference type="Pfam" id="PF00468">
    <property type="entry name" value="Ribosomal_L34"/>
    <property type="match status" value="1"/>
</dbReference>
<dbReference type="InterPro" id="IPR000271">
    <property type="entry name" value="Ribosomal_bL34"/>
</dbReference>
<sequence length="112" mass="12592">MKWKPSVSQSVMVASSSTALPVRCLSCFSPTSSTFSKSEHSVSSGTLIGWQPVRFKARGNEYQPSVRKRLTKHGYHKRMKTLGGNEVLWRRMLKGRTLLVHGNFNRKPSKGV</sequence>
<keyword evidence="3" id="KW-0687">Ribonucleoprotein</keyword>
<comment type="similarity">
    <text evidence="1">Belongs to the bacterial ribosomal protein bL34 family.</text>
</comment>
<dbReference type="FunFam" id="1.10.287.3980:FF:000001">
    <property type="entry name" value="Mitochondrial ribosomal protein L34"/>
    <property type="match status" value="1"/>
</dbReference>
<dbReference type="OrthoDB" id="431691at2759"/>
<keyword evidence="7" id="KW-1185">Reference proteome</keyword>
<dbReference type="PANTHER" id="PTHR14503">
    <property type="entry name" value="MITOCHONDRIAL RIBOSOMAL PROTEIN 34 FAMILY MEMBER"/>
    <property type="match status" value="1"/>
</dbReference>
<dbReference type="Gene3D" id="1.10.287.3980">
    <property type="match status" value="1"/>
</dbReference>
<dbReference type="EMBL" id="JAIZAY010000014">
    <property type="protein sequence ID" value="KAJ8029309.1"/>
    <property type="molecule type" value="Genomic_DNA"/>
</dbReference>
<evidence type="ECO:0000313" key="6">
    <source>
        <dbReference type="EMBL" id="KAJ8029309.1"/>
    </source>
</evidence>
<dbReference type="PANTHER" id="PTHR14503:SF4">
    <property type="entry name" value="LARGE RIBOSOMAL SUBUNIT PROTEIN BL34M"/>
    <property type="match status" value="1"/>
</dbReference>
<comment type="caution">
    <text evidence="6">The sequence shown here is derived from an EMBL/GenBank/DDBJ whole genome shotgun (WGS) entry which is preliminary data.</text>
</comment>
<evidence type="ECO:0000256" key="5">
    <source>
        <dbReference type="ARBA" id="ARBA00035434"/>
    </source>
</evidence>
<evidence type="ECO:0000256" key="1">
    <source>
        <dbReference type="ARBA" id="ARBA00010111"/>
    </source>
</evidence>
<keyword evidence="2 6" id="KW-0689">Ribosomal protein</keyword>
<evidence type="ECO:0000256" key="2">
    <source>
        <dbReference type="ARBA" id="ARBA00022980"/>
    </source>
</evidence>
<evidence type="ECO:0000256" key="4">
    <source>
        <dbReference type="ARBA" id="ARBA00035274"/>
    </source>
</evidence>
<reference evidence="6" key="1">
    <citation type="submission" date="2021-10" db="EMBL/GenBank/DDBJ databases">
        <title>Tropical sea cucumber genome reveals ecological adaptation and Cuvierian tubules defense mechanism.</title>
        <authorList>
            <person name="Chen T."/>
        </authorList>
    </citation>
    <scope>NUCLEOTIDE SEQUENCE</scope>
    <source>
        <strain evidence="6">Nanhai2018</strain>
        <tissue evidence="6">Muscle</tissue>
    </source>
</reference>
<name>A0A9Q1H0N3_HOLLE</name>
<proteinExistence type="inferred from homology"/>
<accession>A0A9Q1H0N3</accession>